<feature type="domain" description="Protein kinase" evidence="2">
    <location>
        <begin position="24"/>
        <end position="301"/>
    </location>
</feature>
<dbReference type="PROSITE" id="PS50011">
    <property type="entry name" value="PROTEIN_KINASE_DOM"/>
    <property type="match status" value="1"/>
</dbReference>
<reference evidence="3 4" key="1">
    <citation type="journal article" date="1998" name="Science">
        <title>Genome sequence of the nematode C. elegans: a platform for investigating biology.</title>
        <authorList>
            <consortium name="The C. elegans sequencing consortium"/>
            <person name="Sulson J.E."/>
            <person name="Waterston R."/>
        </authorList>
    </citation>
    <scope>NUCLEOTIDE SEQUENCE [LARGE SCALE GENOMIC DNA]</scope>
    <source>
        <strain evidence="3 4">Bristol N2</strain>
    </source>
</reference>
<keyword evidence="3" id="KW-0418">Kinase</keyword>
<dbReference type="SUPFAM" id="SSF56112">
    <property type="entry name" value="Protein kinase-like (PK-like)"/>
    <property type="match status" value="1"/>
</dbReference>
<sequence>MQPSEDEDSMPRNNEEFKTKKDRYKVLALLGKGGYGAVYSVLRLSDMEKFAIKCENAAACRKALYMDCNVLKGAAKIQSRHFCTVIDQAAVKNRFNFIVMKLIGKNLWDLRMDTAECRFTKGTSLKAASQCLISIEELHRFGFLHRDIKPGNFAVGRKESNEHHTIFMLDFGLCREFVKRGEGRLRTQRAKSQFRGTTRYAPINSMLEIDTGRKDDIESWLYMVAEWTSGGLPWRKFKATEREKVLKYKKDVRTDKEIMADLFYNCPLKEFERILKYVDELDFYSEPDYKFVYCCLQHAAAASKIKDTDPLDWDPNVPYMGPIETIGDGKVIELDVDQGMSTEVSFNKTGRDRETADATKRVEIKKK</sequence>
<dbReference type="InParanoid" id="Q17448"/>
<keyword evidence="4" id="KW-1185">Reference proteome</keyword>
<dbReference type="eggNOG" id="KOG1164">
    <property type="taxonomic scope" value="Eukaryota"/>
</dbReference>
<dbReference type="InterPro" id="IPR017441">
    <property type="entry name" value="Protein_kinase_ATP_BS"/>
</dbReference>
<dbReference type="EMBL" id="BX284604">
    <property type="protein sequence ID" value="CCD61387.1"/>
    <property type="molecule type" value="Genomic_DNA"/>
</dbReference>
<dbReference type="Pfam" id="PF00069">
    <property type="entry name" value="Pkinase"/>
    <property type="match status" value="1"/>
</dbReference>
<dbReference type="WormBase" id="B0218.5">
    <property type="protein sequence ID" value="CE06688"/>
    <property type="gene ID" value="WBGene00015049"/>
</dbReference>
<dbReference type="RefSeq" id="NP_501367.1">
    <property type="nucleotide sequence ID" value="NM_068966.4"/>
</dbReference>
<dbReference type="AlphaFoldDB" id="Q17448"/>
<dbReference type="PANTHER" id="PTHR11909">
    <property type="entry name" value="CASEIN KINASE-RELATED"/>
    <property type="match status" value="1"/>
</dbReference>
<evidence type="ECO:0000256" key="1">
    <source>
        <dbReference type="PROSITE-ProRule" id="PRU10141"/>
    </source>
</evidence>
<dbReference type="Bgee" id="WBGene00015049">
    <property type="expression patterns" value="Expressed in adult organism and 1 other cell type or tissue"/>
</dbReference>
<evidence type="ECO:0000313" key="4">
    <source>
        <dbReference type="Proteomes" id="UP000001940"/>
    </source>
</evidence>
<dbReference type="PaxDb" id="6239-B0218.5"/>
<keyword evidence="1" id="KW-0067">ATP-binding</keyword>
<dbReference type="SMART" id="SM00220">
    <property type="entry name" value="S_TKc"/>
    <property type="match status" value="1"/>
</dbReference>
<proteinExistence type="predicted"/>
<dbReference type="GeneID" id="181853"/>
<dbReference type="AGR" id="WB:WBGene00015049"/>
<feature type="binding site" evidence="1">
    <location>
        <position position="53"/>
    </location>
    <ligand>
        <name>ATP</name>
        <dbReference type="ChEBI" id="CHEBI:30616"/>
    </ligand>
</feature>
<organism evidence="3 4">
    <name type="scientific">Caenorhabditis elegans</name>
    <dbReference type="NCBI Taxonomy" id="6239"/>
    <lineage>
        <taxon>Eukaryota</taxon>
        <taxon>Metazoa</taxon>
        <taxon>Ecdysozoa</taxon>
        <taxon>Nematoda</taxon>
        <taxon>Chromadorea</taxon>
        <taxon>Rhabditida</taxon>
        <taxon>Rhabditina</taxon>
        <taxon>Rhabditomorpha</taxon>
        <taxon>Rhabditoidea</taxon>
        <taxon>Rhabditidae</taxon>
        <taxon>Peloderinae</taxon>
        <taxon>Caenorhabditis</taxon>
    </lineage>
</organism>
<dbReference type="Proteomes" id="UP000001940">
    <property type="component" value="Chromosome IV"/>
</dbReference>
<dbReference type="HOGENOM" id="CLU_019279_2_5_1"/>
<dbReference type="FunFam" id="1.10.510.10:FF:000932">
    <property type="entry name" value="Protein CBG09188"/>
    <property type="match status" value="1"/>
</dbReference>
<dbReference type="GO" id="GO:0005737">
    <property type="term" value="C:cytoplasm"/>
    <property type="evidence" value="ECO:0000318"/>
    <property type="project" value="GO_Central"/>
</dbReference>
<dbReference type="GO" id="GO:0005524">
    <property type="term" value="F:ATP binding"/>
    <property type="evidence" value="ECO:0007669"/>
    <property type="project" value="UniProtKB-UniRule"/>
</dbReference>
<keyword evidence="3" id="KW-0808">Transferase</keyword>
<name>Q17448_CAEEL</name>
<gene>
    <name evidence="3 5" type="ORF">B0218.5</name>
    <name evidence="3" type="ORF">CELE_B0218.5</name>
</gene>
<dbReference type="GO" id="GO:0007165">
    <property type="term" value="P:signal transduction"/>
    <property type="evidence" value="ECO:0000318"/>
    <property type="project" value="GO_Central"/>
</dbReference>
<protein>
    <submittedName>
        <fullName evidence="3">Protein kinase domain-containing protein</fullName>
    </submittedName>
</protein>
<dbReference type="FunCoup" id="Q17448">
    <property type="interactions" value="123"/>
</dbReference>
<dbReference type="SMR" id="Q17448"/>
<dbReference type="PIR" id="T29752">
    <property type="entry name" value="T29752"/>
</dbReference>
<dbReference type="Gene3D" id="1.10.510.10">
    <property type="entry name" value="Transferase(Phosphotransferase) domain 1"/>
    <property type="match status" value="1"/>
</dbReference>
<dbReference type="InterPro" id="IPR000719">
    <property type="entry name" value="Prot_kinase_dom"/>
</dbReference>
<dbReference type="OMA" id="LYMDCNV"/>
<evidence type="ECO:0000313" key="5">
    <source>
        <dbReference type="WormBase" id="B0218.5"/>
    </source>
</evidence>
<accession>Q17448</accession>
<keyword evidence="1" id="KW-0547">Nucleotide-binding</keyword>
<dbReference type="UCSC" id="B0218.5">
    <property type="organism name" value="c. elegans"/>
</dbReference>
<evidence type="ECO:0000259" key="2">
    <source>
        <dbReference type="PROSITE" id="PS50011"/>
    </source>
</evidence>
<dbReference type="OrthoDB" id="10020333at2759"/>
<dbReference type="PROSITE" id="PS00107">
    <property type="entry name" value="PROTEIN_KINASE_ATP"/>
    <property type="match status" value="1"/>
</dbReference>
<dbReference type="InterPro" id="IPR011009">
    <property type="entry name" value="Kinase-like_dom_sf"/>
</dbReference>
<dbReference type="CTD" id="181853"/>
<dbReference type="STRING" id="6239.B0218.5.1"/>
<dbReference type="PhylomeDB" id="Q17448"/>
<evidence type="ECO:0000313" key="3">
    <source>
        <dbReference type="EMBL" id="CCD61387.1"/>
    </source>
</evidence>
<dbReference type="GO" id="GO:0004674">
    <property type="term" value="F:protein serine/threonine kinase activity"/>
    <property type="evidence" value="ECO:0000318"/>
    <property type="project" value="GO_Central"/>
</dbReference>
<dbReference type="InterPro" id="IPR050235">
    <property type="entry name" value="CK1_Ser-Thr_kinase"/>
</dbReference>
<dbReference type="GO" id="GO:0005634">
    <property type="term" value="C:nucleus"/>
    <property type="evidence" value="ECO:0000318"/>
    <property type="project" value="GO_Central"/>
</dbReference>
<dbReference type="KEGG" id="cel:CELE_B0218.5"/>